<dbReference type="OrthoDB" id="3538665at2"/>
<proteinExistence type="predicted"/>
<accession>A0A3M0I015</accession>
<gene>
    <name evidence="1" type="ORF">CTZ28_29500</name>
</gene>
<comment type="caution">
    <text evidence="1">The sequence shown here is derived from an EMBL/GenBank/DDBJ whole genome shotgun (WGS) entry which is preliminary data.</text>
</comment>
<dbReference type="EMBL" id="PENI01000023">
    <property type="protein sequence ID" value="RMB82285.1"/>
    <property type="molecule type" value="Genomic_DNA"/>
</dbReference>
<protein>
    <submittedName>
        <fullName evidence="1">Uncharacterized protein</fullName>
    </submittedName>
</protein>
<sequence length="72" mass="7872">MPILPVLADVGTLVREKIGMDRIRAAHAATTVRLPKDHGHLQLLEGSYVRIRQCAPKALEAVRSSVAPMRSC</sequence>
<evidence type="ECO:0000313" key="2">
    <source>
        <dbReference type="Proteomes" id="UP000270471"/>
    </source>
</evidence>
<keyword evidence="2" id="KW-1185">Reference proteome</keyword>
<dbReference type="AlphaFoldDB" id="A0A3M0I015"/>
<evidence type="ECO:0000313" key="1">
    <source>
        <dbReference type="EMBL" id="RMB82285.1"/>
    </source>
</evidence>
<dbReference type="Proteomes" id="UP000270471">
    <property type="component" value="Unassembled WGS sequence"/>
</dbReference>
<dbReference type="RefSeq" id="WP_121892806.1">
    <property type="nucleotide sequence ID" value="NZ_PENI01000023.1"/>
</dbReference>
<reference evidence="1 2" key="1">
    <citation type="submission" date="2017-11" db="EMBL/GenBank/DDBJ databases">
        <title>Draft genome of actinobacteria isolated from guarana (Paullinia cupana (Mart.) Ducke.</title>
        <authorList>
            <person name="Siqueira K.A."/>
            <person name="Liotti R.G."/>
            <person name="Mendes T.A.O."/>
            <person name="Soares M.A."/>
        </authorList>
    </citation>
    <scope>NUCLEOTIDE SEQUENCE [LARGE SCALE GENOMIC DNA]</scope>
    <source>
        <strain evidence="1 2">193</strain>
    </source>
</reference>
<organism evidence="1 2">
    <name type="scientific">Streptomyces shenzhenensis</name>
    <dbReference type="NCBI Taxonomy" id="943815"/>
    <lineage>
        <taxon>Bacteria</taxon>
        <taxon>Bacillati</taxon>
        <taxon>Actinomycetota</taxon>
        <taxon>Actinomycetes</taxon>
        <taxon>Kitasatosporales</taxon>
        <taxon>Streptomycetaceae</taxon>
        <taxon>Streptomyces</taxon>
    </lineage>
</organism>
<name>A0A3M0I015_9ACTN</name>